<dbReference type="InterPro" id="IPR020843">
    <property type="entry name" value="ER"/>
</dbReference>
<evidence type="ECO:0000259" key="3">
    <source>
        <dbReference type="SMART" id="SM00829"/>
    </source>
</evidence>
<evidence type="ECO:0000256" key="2">
    <source>
        <dbReference type="ARBA" id="ARBA00023002"/>
    </source>
</evidence>
<dbReference type="Pfam" id="PF08240">
    <property type="entry name" value="ADH_N"/>
    <property type="match status" value="1"/>
</dbReference>
<dbReference type="GO" id="GO:0016651">
    <property type="term" value="F:oxidoreductase activity, acting on NAD(P)H"/>
    <property type="evidence" value="ECO:0007669"/>
    <property type="project" value="InterPro"/>
</dbReference>
<evidence type="ECO:0000313" key="5">
    <source>
        <dbReference type="Proteomes" id="UP000034112"/>
    </source>
</evidence>
<name>A0A0F9ZRM9_TRIHA</name>
<keyword evidence="2" id="KW-0560">Oxidoreductase</keyword>
<feature type="domain" description="Enoyl reductase (ER)" evidence="3">
    <location>
        <begin position="17"/>
        <end position="384"/>
    </location>
</feature>
<dbReference type="SMART" id="SM00829">
    <property type="entry name" value="PKS_ER"/>
    <property type="match status" value="1"/>
</dbReference>
<dbReference type="InterPro" id="IPR011032">
    <property type="entry name" value="GroES-like_sf"/>
</dbReference>
<protein>
    <recommendedName>
        <fullName evidence="3">Enoyl reductase (ER) domain-containing protein</fullName>
    </recommendedName>
</protein>
<dbReference type="InterPro" id="IPR036291">
    <property type="entry name" value="NAD(P)-bd_dom_sf"/>
</dbReference>
<accession>A0A0F9ZRM9</accession>
<proteinExistence type="inferred from homology"/>
<organism evidence="4 5">
    <name type="scientific">Trichoderma harzianum</name>
    <name type="common">Hypocrea lixii</name>
    <dbReference type="NCBI Taxonomy" id="5544"/>
    <lineage>
        <taxon>Eukaryota</taxon>
        <taxon>Fungi</taxon>
        <taxon>Dikarya</taxon>
        <taxon>Ascomycota</taxon>
        <taxon>Pezizomycotina</taxon>
        <taxon>Sordariomycetes</taxon>
        <taxon>Hypocreomycetidae</taxon>
        <taxon>Hypocreales</taxon>
        <taxon>Hypocreaceae</taxon>
        <taxon>Trichoderma</taxon>
    </lineage>
</organism>
<evidence type="ECO:0000313" key="4">
    <source>
        <dbReference type="EMBL" id="KKP02952.1"/>
    </source>
</evidence>
<comment type="similarity">
    <text evidence="1">Belongs to the zinc-containing alcohol dehydrogenase family.</text>
</comment>
<dbReference type="InterPro" id="IPR047122">
    <property type="entry name" value="Trans-enoyl_RdTase-like"/>
</dbReference>
<dbReference type="Gene3D" id="3.40.50.720">
    <property type="entry name" value="NAD(P)-binding Rossmann-like Domain"/>
    <property type="match status" value="1"/>
</dbReference>
<dbReference type="InterPro" id="IPR013154">
    <property type="entry name" value="ADH-like_N"/>
</dbReference>
<comment type="caution">
    <text evidence="4">The sequence shown here is derived from an EMBL/GenBank/DDBJ whole genome shotgun (WGS) entry which is preliminary data.</text>
</comment>
<dbReference type="SUPFAM" id="SSF50129">
    <property type="entry name" value="GroES-like"/>
    <property type="match status" value="1"/>
</dbReference>
<dbReference type="Pfam" id="PF00107">
    <property type="entry name" value="ADH_zinc_N"/>
    <property type="match status" value="1"/>
</dbReference>
<dbReference type="Proteomes" id="UP000034112">
    <property type="component" value="Unassembled WGS sequence"/>
</dbReference>
<reference evidence="5" key="1">
    <citation type="journal article" date="2015" name="Genome Announc.">
        <title>Draft whole-genome sequence of the biocontrol agent Trichoderma harzianum T6776.</title>
        <authorList>
            <person name="Baroncelli R."/>
            <person name="Piaggeschi G."/>
            <person name="Fiorini L."/>
            <person name="Bertolini E."/>
            <person name="Zapparata A."/>
            <person name="Pe M.E."/>
            <person name="Sarrocco S."/>
            <person name="Vannacci G."/>
        </authorList>
    </citation>
    <scope>NUCLEOTIDE SEQUENCE [LARGE SCALE GENOMIC DNA]</scope>
    <source>
        <strain evidence="5">T6776</strain>
    </source>
</reference>
<dbReference type="AlphaFoldDB" id="A0A0F9ZRM9"/>
<dbReference type="OMA" id="KGSIDIC"/>
<dbReference type="InterPro" id="IPR013149">
    <property type="entry name" value="ADH-like_C"/>
</dbReference>
<dbReference type="OrthoDB" id="48317at2759"/>
<evidence type="ECO:0000256" key="1">
    <source>
        <dbReference type="ARBA" id="ARBA00008072"/>
    </source>
</evidence>
<dbReference type="Gene3D" id="3.90.180.10">
    <property type="entry name" value="Medium-chain alcohol dehydrogenases, catalytic domain"/>
    <property type="match status" value="1"/>
</dbReference>
<dbReference type="PANTHER" id="PTHR45348">
    <property type="entry name" value="HYPOTHETICAL OXIDOREDUCTASE (EUROFUNG)"/>
    <property type="match status" value="1"/>
</dbReference>
<dbReference type="PANTHER" id="PTHR45348:SF2">
    <property type="entry name" value="ZINC-TYPE ALCOHOL DEHYDROGENASE-LIKE PROTEIN C2E1P3.01"/>
    <property type="match status" value="1"/>
</dbReference>
<dbReference type="SUPFAM" id="SSF51735">
    <property type="entry name" value="NAD(P)-binding Rossmann-fold domains"/>
    <property type="match status" value="1"/>
</dbReference>
<gene>
    <name evidence="4" type="ORF">THAR02_04929</name>
</gene>
<dbReference type="EMBL" id="JOKZ01000129">
    <property type="protein sequence ID" value="KKP02952.1"/>
    <property type="molecule type" value="Genomic_DNA"/>
</dbReference>
<dbReference type="CDD" id="cd08249">
    <property type="entry name" value="enoyl_reductase_like"/>
    <property type="match status" value="1"/>
</dbReference>
<sequence>MAATSTTQTALVGGPKGDIILTNSAPLPQGALQDHEVAVAVKAISINPVDTKMTGPYHTEGAILGCDFAGLVTAVGPIAAGWGFREGDRVAGTVIGLNSLRPSVGAFAEKTVCSAWGALKIPEDWTFAQAAGGMGGLAWITTSWALFHAMGLPAGPQLEPLNSRLPPPQLEPKINIVTAHTHNSDEGSKPVTTVLVSGGASYTGTAAIQLLKLAGFTVIATCSARSFELVRSFGADATFDYASPTAAEEIRAYTGNLLRLAIDCVTTPESSRLCYAAMSRLGGRYVALDPYSDAVAATRAVIRPSWVFGLEPLGDEIAWPEPHTRKPNRIAQDFLEVWSRTMQGLVDRNLIRFHPQLVRDDGLAGALEGLDDIRSGRVSGKKLLYNL</sequence>